<keyword evidence="5" id="KW-0156">Chromatin regulator</keyword>
<evidence type="ECO:0000256" key="3">
    <source>
        <dbReference type="ARBA" id="ARBA00022771"/>
    </source>
</evidence>
<dbReference type="InterPro" id="IPR057540">
    <property type="entry name" value="Znf_SUZ12"/>
</dbReference>
<protein>
    <recommendedName>
        <fullName evidence="9">C2H2-type domain-containing protein</fullName>
    </recommendedName>
</protein>
<dbReference type="CDD" id="cd21552">
    <property type="entry name" value="VEFS-box_ctSUZ12-like"/>
    <property type="match status" value="1"/>
</dbReference>
<feature type="domain" description="C2H2-type" evidence="9">
    <location>
        <begin position="415"/>
        <end position="436"/>
    </location>
</feature>
<dbReference type="InterPro" id="IPR013087">
    <property type="entry name" value="Znf_C2H2_type"/>
</dbReference>
<dbReference type="InterPro" id="IPR019135">
    <property type="entry name" value="Polycomb_protein_VEFS-Box"/>
</dbReference>
<dbReference type="PANTHER" id="PTHR22597">
    <property type="entry name" value="POLYCOMB GROUP PROTEIN"/>
    <property type="match status" value="1"/>
</dbReference>
<dbReference type="GO" id="GO:0016586">
    <property type="term" value="C:RSC-type complex"/>
    <property type="evidence" value="ECO:0007669"/>
    <property type="project" value="TreeGrafter"/>
</dbReference>
<dbReference type="InParanoid" id="A0A1J7IKC9"/>
<evidence type="ECO:0000256" key="8">
    <source>
        <dbReference type="SAM" id="MobiDB-lite"/>
    </source>
</evidence>
<dbReference type="Pfam" id="PF23320">
    <property type="entry name" value="Zn_SUZ12"/>
    <property type="match status" value="1"/>
</dbReference>
<sequence>MARNASPVTSSTIHRKPPYLHRNWLAAMGSNIRQADHEDDDHRPAKRRRVIENSPDSGIGLEALDAVSLTSENGQVEKAMRIEVLKVVHKDSSRVRTNLFNGPVPLQVSDGFDAKARCRIFISGHGDNGSEHQLLVDSQICTIKTYKNPAGPSRMVRIHLPHPFHVPQDKILVPRDDDDVFGLAERYSARIQLESAGDPNWPPEFLNSSVENLGSEAVNQATPRRQWILHAVIQDLFQCHRKTVTLSIAKGPNPLLATDYVLDVDVRWASALSAKTMKRLDKDVRPSITCFGEGDLMDLDTPATNGVNGVNGHANGINGVNGTNGVTDHDVNGELANGELMDDMDDQAEGDLTPGRRRRPRPQINYNLKLLSDKAQKKDRKKRHGQRPKNGTADADDCGVTYLFQEQFHQDDFTCILCAVPLPSFELLRAHYKLTHDDYAFEFQLHPRIVSISRIFGHPGTPLKPEVYQLGLPRGPLDLPAYLEGDESWITSRQGSENGREIGPLRTVAPRPVRDEDNLVPAGQPKKIIVPKTRTTLYHPLSKAPLEPGTEMDRFIADESWLIHKHRDTLGDFTDVDENEKEFMKVWDAYFLPLHISSELYLPPHYLAFAREKAPWIVAKISRAIEFSKHMSVLQIRGVINDSHMNKALSFIQAAREAREAREKAGEKVEEQELVEQPAKTPKNAENVCARCEKFVERGPAWLCCSEPNCKKPLYHDFCATENTWPTNDRDNWKCNDCV</sequence>
<organism evidence="10 11">
    <name type="scientific">Coniochaeta ligniaria NRRL 30616</name>
    <dbReference type="NCBI Taxonomy" id="1408157"/>
    <lineage>
        <taxon>Eukaryota</taxon>
        <taxon>Fungi</taxon>
        <taxon>Dikarya</taxon>
        <taxon>Ascomycota</taxon>
        <taxon>Pezizomycotina</taxon>
        <taxon>Sordariomycetes</taxon>
        <taxon>Sordariomycetidae</taxon>
        <taxon>Coniochaetales</taxon>
        <taxon>Coniochaetaceae</taxon>
        <taxon>Coniochaeta</taxon>
    </lineage>
</organism>
<dbReference type="GO" id="GO:0031490">
    <property type="term" value="F:chromatin DNA binding"/>
    <property type="evidence" value="ECO:0007669"/>
    <property type="project" value="TreeGrafter"/>
</dbReference>
<evidence type="ECO:0000256" key="1">
    <source>
        <dbReference type="ARBA" id="ARBA00007416"/>
    </source>
</evidence>
<proteinExistence type="inferred from homology"/>
<keyword evidence="4" id="KW-0862">Zinc</keyword>
<evidence type="ECO:0000256" key="6">
    <source>
        <dbReference type="ARBA" id="ARBA00023015"/>
    </source>
</evidence>
<accession>A0A1J7IKC9</accession>
<dbReference type="EMBL" id="KV875099">
    <property type="protein sequence ID" value="OIW27739.1"/>
    <property type="molecule type" value="Genomic_DNA"/>
</dbReference>
<evidence type="ECO:0000313" key="10">
    <source>
        <dbReference type="EMBL" id="OIW27739.1"/>
    </source>
</evidence>
<dbReference type="GO" id="GO:0008270">
    <property type="term" value="F:zinc ion binding"/>
    <property type="evidence" value="ECO:0007669"/>
    <property type="project" value="UniProtKB-KW"/>
</dbReference>
<dbReference type="InterPro" id="IPR011011">
    <property type="entry name" value="Znf_FYVE_PHD"/>
</dbReference>
<keyword evidence="3" id="KW-0863">Zinc-finger</keyword>
<evidence type="ECO:0000259" key="9">
    <source>
        <dbReference type="PROSITE" id="PS00028"/>
    </source>
</evidence>
<keyword evidence="7" id="KW-0804">Transcription</keyword>
<dbReference type="GO" id="GO:0006325">
    <property type="term" value="P:chromatin organization"/>
    <property type="evidence" value="ECO:0007669"/>
    <property type="project" value="UniProtKB-KW"/>
</dbReference>
<feature type="compositionally biased region" description="Acidic residues" evidence="8">
    <location>
        <begin position="340"/>
        <end position="349"/>
    </location>
</feature>
<dbReference type="Proteomes" id="UP000182658">
    <property type="component" value="Unassembled WGS sequence"/>
</dbReference>
<keyword evidence="6" id="KW-0805">Transcription regulation</keyword>
<feature type="compositionally biased region" description="Basic residues" evidence="8">
    <location>
        <begin position="377"/>
        <end position="387"/>
    </location>
</feature>
<dbReference type="PROSITE" id="PS00028">
    <property type="entry name" value="ZINC_FINGER_C2H2_1"/>
    <property type="match status" value="1"/>
</dbReference>
<reference evidence="10 11" key="1">
    <citation type="submission" date="2016-10" db="EMBL/GenBank/DDBJ databases">
        <title>Draft genome sequence of Coniochaeta ligniaria NRRL30616, a lignocellulolytic fungus for bioabatement of inhibitors in plant biomass hydrolysates.</title>
        <authorList>
            <consortium name="DOE Joint Genome Institute"/>
            <person name="Jimenez D.J."/>
            <person name="Hector R.E."/>
            <person name="Riley R."/>
            <person name="Sun H."/>
            <person name="Grigoriev I.V."/>
            <person name="Van Elsas J.D."/>
            <person name="Nichols N.N."/>
        </authorList>
    </citation>
    <scope>NUCLEOTIDE SEQUENCE [LARGE SCALE GENOMIC DNA]</scope>
    <source>
        <strain evidence="10 11">NRRL 30616</strain>
    </source>
</reference>
<evidence type="ECO:0000256" key="7">
    <source>
        <dbReference type="ARBA" id="ARBA00023163"/>
    </source>
</evidence>
<dbReference type="PANTHER" id="PTHR22597:SF0">
    <property type="entry name" value="POLYCOMB PROTEIN SUZ12"/>
    <property type="match status" value="1"/>
</dbReference>
<dbReference type="AlphaFoldDB" id="A0A1J7IKC9"/>
<comment type="similarity">
    <text evidence="1">Belongs to the VEFS (VRN2-EMF2-FIS2-SU(Z)12) family.</text>
</comment>
<evidence type="ECO:0000313" key="11">
    <source>
        <dbReference type="Proteomes" id="UP000182658"/>
    </source>
</evidence>
<gene>
    <name evidence="10" type="ORF">CONLIGDRAFT_634088</name>
</gene>
<name>A0A1J7IKC9_9PEZI</name>
<keyword evidence="2" id="KW-0479">Metal-binding</keyword>
<dbReference type="OrthoDB" id="166746at2759"/>
<dbReference type="Pfam" id="PF09733">
    <property type="entry name" value="VEFS-Box"/>
    <property type="match status" value="1"/>
</dbReference>
<feature type="region of interest" description="Disordered" evidence="8">
    <location>
        <begin position="331"/>
        <end position="395"/>
    </location>
</feature>
<dbReference type="SUPFAM" id="SSF57903">
    <property type="entry name" value="FYVE/PHD zinc finger"/>
    <property type="match status" value="1"/>
</dbReference>
<keyword evidence="11" id="KW-1185">Reference proteome</keyword>
<evidence type="ECO:0000256" key="5">
    <source>
        <dbReference type="ARBA" id="ARBA00022853"/>
    </source>
</evidence>
<evidence type="ECO:0000256" key="4">
    <source>
        <dbReference type="ARBA" id="ARBA00022833"/>
    </source>
</evidence>
<evidence type="ECO:0000256" key="2">
    <source>
        <dbReference type="ARBA" id="ARBA00022723"/>
    </source>
</evidence>